<dbReference type="AlphaFoldDB" id="A0AAW3EJ51"/>
<name>A0AAW3EJ51_9GAMM</name>
<evidence type="ECO:0000313" key="4">
    <source>
        <dbReference type="Proteomes" id="UP000029436"/>
    </source>
</evidence>
<dbReference type="EMBL" id="JQOH01000003">
    <property type="protein sequence ID" value="KGA28948.1"/>
    <property type="molecule type" value="Genomic_DNA"/>
</dbReference>
<reference evidence="3 4" key="1">
    <citation type="submission" date="2014-08" db="EMBL/GenBank/DDBJ databases">
        <title>Genome sequences of NCPPB Pectobacterium isolates.</title>
        <authorList>
            <person name="Glover R.H."/>
            <person name="Sapp M."/>
            <person name="Elphinstone J."/>
        </authorList>
    </citation>
    <scope>NUCLEOTIDE SEQUENCE [LARGE SCALE GENOMIC DNA]</scope>
    <source>
        <strain evidence="1 3">NCPPB 3701</strain>
        <strain evidence="2 4">NCPPB3702</strain>
    </source>
</reference>
<accession>A0AAW3EJ51</accession>
<comment type="caution">
    <text evidence="1">The sequence shown here is derived from an EMBL/GenBank/DDBJ whole genome shotgun (WGS) entry which is preliminary data.</text>
</comment>
<evidence type="ECO:0000313" key="2">
    <source>
        <dbReference type="EMBL" id="KGA28948.1"/>
    </source>
</evidence>
<dbReference type="SUPFAM" id="SSF53448">
    <property type="entry name" value="Nucleotide-diphospho-sugar transferases"/>
    <property type="match status" value="1"/>
</dbReference>
<evidence type="ECO:0008006" key="5">
    <source>
        <dbReference type="Google" id="ProtNLM"/>
    </source>
</evidence>
<sequence length="274" mass="31395">MTYDICIICVLYSKQPIETATVKSLLENQHYLESKKVTLCFWDNSIQGFSASSLSNFTVPTEYYHTGVNTSLSEVYNKIISDIDASSYIIFDDDSDFSIEYFTCLDGFFQSDEKIACPIIYNGEHLISPGVVRGVRGAEITESCLKKSTGNPDLISIMSGTVIKKSVLDFIKFDERLSLYGIDTKFYLSAKKNKINIYILPYRMNHNSALHEVTDVENHIKRLIVMLKSKWVVFDDVPFYKIKLVLYISALSLYLSIKKDVRYIKLLKSISYFK</sequence>
<dbReference type="Proteomes" id="UP000029257">
    <property type="component" value="Unassembled WGS sequence"/>
</dbReference>
<evidence type="ECO:0000313" key="3">
    <source>
        <dbReference type="Proteomes" id="UP000029257"/>
    </source>
</evidence>
<evidence type="ECO:0000313" key="1">
    <source>
        <dbReference type="EMBL" id="KFX08841.1"/>
    </source>
</evidence>
<dbReference type="Proteomes" id="UP000029436">
    <property type="component" value="Unassembled WGS sequence"/>
</dbReference>
<dbReference type="RefSeq" id="WP_005974071.1">
    <property type="nucleotide sequence ID" value="NZ_JQHP01000002.1"/>
</dbReference>
<proteinExistence type="predicted"/>
<keyword evidence="4" id="KW-1185">Reference proteome</keyword>
<protein>
    <recommendedName>
        <fullName evidence="5">Glycosyltransferase</fullName>
    </recommendedName>
</protein>
<gene>
    <name evidence="1" type="ORF">JV38_03850</name>
    <name evidence="2" type="ORF">KU73_07575</name>
</gene>
<dbReference type="EMBL" id="JQHP01000002">
    <property type="protein sequence ID" value="KFX08841.1"/>
    <property type="molecule type" value="Genomic_DNA"/>
</dbReference>
<organism evidence="1 3">
    <name type="scientific">Pectobacterium wasabiae</name>
    <dbReference type="NCBI Taxonomy" id="55208"/>
    <lineage>
        <taxon>Bacteria</taxon>
        <taxon>Pseudomonadati</taxon>
        <taxon>Pseudomonadota</taxon>
        <taxon>Gammaproteobacteria</taxon>
        <taxon>Enterobacterales</taxon>
        <taxon>Pectobacteriaceae</taxon>
        <taxon>Pectobacterium</taxon>
    </lineage>
</organism>
<dbReference type="InterPro" id="IPR029044">
    <property type="entry name" value="Nucleotide-diphossugar_trans"/>
</dbReference>